<comment type="caution">
    <text evidence="2">The sequence shown here is derived from an EMBL/GenBank/DDBJ whole genome shotgun (WGS) entry which is preliminary data.</text>
</comment>
<protein>
    <submittedName>
        <fullName evidence="2">(raccoon dog) hypothetical protein</fullName>
    </submittedName>
</protein>
<organism evidence="2 3">
    <name type="scientific">Nyctereutes procyonoides</name>
    <name type="common">Raccoon dog</name>
    <name type="synonym">Canis procyonoides</name>
    <dbReference type="NCBI Taxonomy" id="34880"/>
    <lineage>
        <taxon>Eukaryota</taxon>
        <taxon>Metazoa</taxon>
        <taxon>Chordata</taxon>
        <taxon>Craniata</taxon>
        <taxon>Vertebrata</taxon>
        <taxon>Euteleostomi</taxon>
        <taxon>Mammalia</taxon>
        <taxon>Eutheria</taxon>
        <taxon>Laurasiatheria</taxon>
        <taxon>Carnivora</taxon>
        <taxon>Caniformia</taxon>
        <taxon>Canidae</taxon>
        <taxon>Nyctereutes</taxon>
    </lineage>
</organism>
<accession>A0A811YBU6</accession>
<reference evidence="2" key="1">
    <citation type="submission" date="2020-12" db="EMBL/GenBank/DDBJ databases">
        <authorList>
            <consortium name="Molecular Ecology Group"/>
        </authorList>
    </citation>
    <scope>NUCLEOTIDE SEQUENCE</scope>
    <source>
        <strain evidence="2">TBG_1078</strain>
    </source>
</reference>
<evidence type="ECO:0000313" key="2">
    <source>
        <dbReference type="EMBL" id="CAD7675030.1"/>
    </source>
</evidence>
<feature type="region of interest" description="Disordered" evidence="1">
    <location>
        <begin position="1"/>
        <end position="25"/>
    </location>
</feature>
<dbReference type="EMBL" id="CAJHUB010000673">
    <property type="protein sequence ID" value="CAD7675030.1"/>
    <property type="molecule type" value="Genomic_DNA"/>
</dbReference>
<name>A0A811YBU6_NYCPR</name>
<dbReference type="Proteomes" id="UP000645828">
    <property type="component" value="Unassembled WGS sequence"/>
</dbReference>
<dbReference type="AlphaFoldDB" id="A0A811YBU6"/>
<sequence>MVLAQKQTHRSMEQNREPRNGPSTLRSTRSLYKLASSKGDIIMIFAPAPLDLRADMNDEEQALKMVSMLLGYEGKFQLIAESVPFEIRANMVHSVQIAQSHTTYKSPSYFQNLVPNSTAELPMVDRKREKFHCRKEGQDCSGGGALLSESSSLVPEHFSGHLILHPYFSVMALWLDEQIYSMEKSKFPPKIKMETMVLPKNKEVTSKPLLFSCTPPPDITLNHMKPSISNIAKEHFLMLMKVVISAEIQGKLCKDEVLKCQNIATKATVKLPLFVEDLLELADDAGAGKLLDLWKVRTIPCHIRQLRAENVIIKHCLIAKDTAVSEDISSDFSEDICSDLSEDAFEIYIE</sequence>
<evidence type="ECO:0000313" key="3">
    <source>
        <dbReference type="Proteomes" id="UP000645828"/>
    </source>
</evidence>
<feature type="compositionally biased region" description="Basic and acidic residues" evidence="1">
    <location>
        <begin position="10"/>
        <end position="19"/>
    </location>
</feature>
<gene>
    <name evidence="2" type="ORF">NYPRO_LOCUS7825</name>
</gene>
<keyword evidence="3" id="KW-1185">Reference proteome</keyword>
<evidence type="ECO:0000256" key="1">
    <source>
        <dbReference type="SAM" id="MobiDB-lite"/>
    </source>
</evidence>
<proteinExistence type="predicted"/>